<feature type="compositionally biased region" description="Polar residues" evidence="1">
    <location>
        <begin position="1"/>
        <end position="17"/>
    </location>
</feature>
<evidence type="ECO:0000313" key="2">
    <source>
        <dbReference type="Proteomes" id="UP000095287"/>
    </source>
</evidence>
<keyword evidence="2" id="KW-1185">Reference proteome</keyword>
<name>A0A1I7YM51_9BILA</name>
<evidence type="ECO:0000313" key="3">
    <source>
        <dbReference type="WBParaSite" id="L893_g1774.t1"/>
    </source>
</evidence>
<reference evidence="3" key="1">
    <citation type="submission" date="2016-11" db="UniProtKB">
        <authorList>
            <consortium name="WormBaseParasite"/>
        </authorList>
    </citation>
    <scope>IDENTIFICATION</scope>
</reference>
<evidence type="ECO:0000256" key="1">
    <source>
        <dbReference type="SAM" id="MobiDB-lite"/>
    </source>
</evidence>
<proteinExistence type="predicted"/>
<feature type="region of interest" description="Disordered" evidence="1">
    <location>
        <begin position="1"/>
        <end position="45"/>
    </location>
</feature>
<dbReference type="Proteomes" id="UP000095287">
    <property type="component" value="Unplaced"/>
</dbReference>
<accession>A0A1I7YM51</accession>
<feature type="region of interest" description="Disordered" evidence="1">
    <location>
        <begin position="59"/>
        <end position="87"/>
    </location>
</feature>
<dbReference type="AlphaFoldDB" id="A0A1I7YM51"/>
<protein>
    <submittedName>
        <fullName evidence="3">Uncharacterized protein</fullName>
    </submittedName>
</protein>
<sequence>MTNNICCIQTTGQTSRGNEGAGGPETQQMSQDGGPVAGTAGCTITTTPRYDHHRGAVVAAAPVSDNGPPRATGSGLSGKGAKASRRARGSIVAPMMMVGKSTQVSCCPNTSAATVTMSTMTTWVSHLGITWWQSFGRHQEPCADCLLRLRLRSPSRTSSANCCSEGFPVYFGPRQEVRSEWIIMTSRKRNNDVAAEGGTTSFNHWEVTLMQY</sequence>
<dbReference type="WBParaSite" id="L893_g1774.t1">
    <property type="protein sequence ID" value="L893_g1774.t1"/>
    <property type="gene ID" value="L893_g1774"/>
</dbReference>
<organism evidence="2 3">
    <name type="scientific">Steinernema glaseri</name>
    <dbReference type="NCBI Taxonomy" id="37863"/>
    <lineage>
        <taxon>Eukaryota</taxon>
        <taxon>Metazoa</taxon>
        <taxon>Ecdysozoa</taxon>
        <taxon>Nematoda</taxon>
        <taxon>Chromadorea</taxon>
        <taxon>Rhabditida</taxon>
        <taxon>Tylenchina</taxon>
        <taxon>Panagrolaimomorpha</taxon>
        <taxon>Strongyloidoidea</taxon>
        <taxon>Steinernematidae</taxon>
        <taxon>Steinernema</taxon>
    </lineage>
</organism>